<dbReference type="CDD" id="cd03801">
    <property type="entry name" value="GT4_PimA-like"/>
    <property type="match status" value="1"/>
</dbReference>
<name>A0A5B8LUX3_9HYPH</name>
<dbReference type="OrthoDB" id="9802525at2"/>
<dbReference type="InterPro" id="IPR001296">
    <property type="entry name" value="Glyco_trans_1"/>
</dbReference>
<proteinExistence type="predicted"/>
<protein>
    <submittedName>
        <fullName evidence="4">Glycosyltransferase family 4 protein</fullName>
    </submittedName>
</protein>
<dbReference type="Gene3D" id="3.40.50.2000">
    <property type="entry name" value="Glycogen Phosphorylase B"/>
    <property type="match status" value="2"/>
</dbReference>
<feature type="domain" description="Glycosyltransferase subfamily 4-like N-terminal" evidence="3">
    <location>
        <begin position="99"/>
        <end position="265"/>
    </location>
</feature>
<dbReference type="Pfam" id="PF13439">
    <property type="entry name" value="Glyco_transf_4"/>
    <property type="match status" value="1"/>
</dbReference>
<dbReference type="AlphaFoldDB" id="A0A5B8LUX3"/>
<keyword evidence="5" id="KW-1185">Reference proteome</keyword>
<evidence type="ECO:0000259" key="2">
    <source>
        <dbReference type="Pfam" id="PF00534"/>
    </source>
</evidence>
<evidence type="ECO:0000313" key="5">
    <source>
        <dbReference type="Proteomes" id="UP000315364"/>
    </source>
</evidence>
<feature type="region of interest" description="Disordered" evidence="1">
    <location>
        <begin position="485"/>
        <end position="506"/>
    </location>
</feature>
<evidence type="ECO:0000313" key="4">
    <source>
        <dbReference type="EMBL" id="QDZ11639.1"/>
    </source>
</evidence>
<organism evidence="4 5">
    <name type="scientific">Devosia ginsengisoli</name>
    <dbReference type="NCBI Taxonomy" id="400770"/>
    <lineage>
        <taxon>Bacteria</taxon>
        <taxon>Pseudomonadati</taxon>
        <taxon>Pseudomonadota</taxon>
        <taxon>Alphaproteobacteria</taxon>
        <taxon>Hyphomicrobiales</taxon>
        <taxon>Devosiaceae</taxon>
        <taxon>Devosia</taxon>
    </lineage>
</organism>
<dbReference type="InterPro" id="IPR028098">
    <property type="entry name" value="Glyco_trans_4-like_N"/>
</dbReference>
<dbReference type="PANTHER" id="PTHR12526">
    <property type="entry name" value="GLYCOSYLTRANSFERASE"/>
    <property type="match status" value="1"/>
</dbReference>
<reference evidence="4 5" key="1">
    <citation type="submission" date="2019-07" db="EMBL/GenBank/DDBJ databases">
        <title>Full genome sequence of Devosia sp. Gsoil 520.</title>
        <authorList>
            <person name="Im W.-T."/>
        </authorList>
    </citation>
    <scope>NUCLEOTIDE SEQUENCE [LARGE SCALE GENOMIC DNA]</scope>
    <source>
        <strain evidence="4 5">Gsoil 520</strain>
    </source>
</reference>
<feature type="domain" description="Glycosyl transferase family 1" evidence="2">
    <location>
        <begin position="280"/>
        <end position="457"/>
    </location>
</feature>
<dbReference type="PANTHER" id="PTHR12526:SF630">
    <property type="entry name" value="GLYCOSYLTRANSFERASE"/>
    <property type="match status" value="1"/>
</dbReference>
<dbReference type="Proteomes" id="UP000315364">
    <property type="component" value="Chromosome"/>
</dbReference>
<accession>A0A5B8LUX3</accession>
<dbReference type="Pfam" id="PF00534">
    <property type="entry name" value="Glycos_transf_1"/>
    <property type="match status" value="1"/>
</dbReference>
<gene>
    <name evidence="4" type="ORF">FPZ08_13255</name>
</gene>
<dbReference type="SUPFAM" id="SSF53756">
    <property type="entry name" value="UDP-Glycosyltransferase/glycogen phosphorylase"/>
    <property type="match status" value="1"/>
</dbReference>
<keyword evidence="4" id="KW-0808">Transferase</keyword>
<dbReference type="EMBL" id="CP042304">
    <property type="protein sequence ID" value="QDZ11639.1"/>
    <property type="molecule type" value="Genomic_DNA"/>
</dbReference>
<dbReference type="GO" id="GO:0016757">
    <property type="term" value="F:glycosyltransferase activity"/>
    <property type="evidence" value="ECO:0007669"/>
    <property type="project" value="InterPro"/>
</dbReference>
<sequence length="506" mass="55309">MDYWRRSGGTAPHFRNHRPDNPVAHVDLGVWRMDHFWSAGEPEISLPARSRLGLRDEKGPNISLEGSTLSWRPGFCHRFTNPKGLILRILHLHTIGAFGGASRSLFEALRALPLGIVQSHFVTQKGTVVPFFSQIGPVIAARGISQFDHTRYGRYRRLRWLVLLREIAFLPATVLALLRARKAWGDVDLIHANEVTAIVPLLLARWLFRAPVIVHVRSVMQKDGRGLRSALLRRLLDSAAAVVAIDETVRASLPAVLDVDVVHNGFLPKVAEQTNAAIAALPLRGSSFKVGFVGNLLRVKGVAELIEAARQLQARAVDVEFILVGDDARPSKGLKARILKRLGLAQDMRAEIEAEIAAHDLGKNVHLVGFQSDIASVYRSFDVLCFPSHYDAPGRPIFEAAFSEVPSIVALTAPLADTLVDGVTGIAIHPRDAGQLANAIALLAEDRAYSARLGIAAGELARSNFDISANAQHLLAIYRRVLSSDQTGGSRKKGSEFAQSLPKRGR</sequence>
<evidence type="ECO:0000256" key="1">
    <source>
        <dbReference type="SAM" id="MobiDB-lite"/>
    </source>
</evidence>
<dbReference type="KEGG" id="dea:FPZ08_13255"/>
<evidence type="ECO:0000259" key="3">
    <source>
        <dbReference type="Pfam" id="PF13439"/>
    </source>
</evidence>